<keyword evidence="4 6" id="KW-1133">Transmembrane helix</keyword>
<evidence type="ECO:0000313" key="9">
    <source>
        <dbReference type="Proteomes" id="UP000319671"/>
    </source>
</evidence>
<feature type="transmembrane region" description="Helical" evidence="6">
    <location>
        <begin position="299"/>
        <end position="322"/>
    </location>
</feature>
<keyword evidence="5 6" id="KW-0472">Membrane</keyword>
<organism evidence="8 9">
    <name type="scientific">Neobacillus bataviensis</name>
    <dbReference type="NCBI Taxonomy" id="220685"/>
    <lineage>
        <taxon>Bacteria</taxon>
        <taxon>Bacillati</taxon>
        <taxon>Bacillota</taxon>
        <taxon>Bacilli</taxon>
        <taxon>Bacillales</taxon>
        <taxon>Bacillaceae</taxon>
        <taxon>Neobacillus</taxon>
    </lineage>
</organism>
<name>A0A561DZ47_9BACI</name>
<feature type="transmembrane region" description="Helical" evidence="6">
    <location>
        <begin position="165"/>
        <end position="184"/>
    </location>
</feature>
<reference evidence="8 9" key="1">
    <citation type="submission" date="2019-06" db="EMBL/GenBank/DDBJ databases">
        <title>Sorghum-associated microbial communities from plants grown in Nebraska, USA.</title>
        <authorList>
            <person name="Schachtman D."/>
        </authorList>
    </citation>
    <scope>NUCLEOTIDE SEQUENCE [LARGE SCALE GENOMIC DNA]</scope>
    <source>
        <strain evidence="8 9">2482</strain>
    </source>
</reference>
<evidence type="ECO:0000313" key="8">
    <source>
        <dbReference type="EMBL" id="TWE08643.1"/>
    </source>
</evidence>
<evidence type="ECO:0000256" key="1">
    <source>
        <dbReference type="ARBA" id="ARBA00004651"/>
    </source>
</evidence>
<dbReference type="InterPro" id="IPR020846">
    <property type="entry name" value="MFS_dom"/>
</dbReference>
<feature type="transmembrane region" description="Helical" evidence="6">
    <location>
        <begin position="400"/>
        <end position="417"/>
    </location>
</feature>
<dbReference type="GO" id="GO:0022857">
    <property type="term" value="F:transmembrane transporter activity"/>
    <property type="evidence" value="ECO:0007669"/>
    <property type="project" value="InterPro"/>
</dbReference>
<keyword evidence="3 6" id="KW-0812">Transmembrane</keyword>
<accession>A0A561DZ47</accession>
<dbReference type="SUPFAM" id="SSF103473">
    <property type="entry name" value="MFS general substrate transporter"/>
    <property type="match status" value="1"/>
</dbReference>
<feature type="transmembrane region" description="Helical" evidence="6">
    <location>
        <begin position="101"/>
        <end position="123"/>
    </location>
</feature>
<protein>
    <submittedName>
        <fullName evidence="8">Sugar phosphate permease</fullName>
    </submittedName>
</protein>
<feature type="domain" description="Major facilitator superfamily (MFS) profile" evidence="7">
    <location>
        <begin position="8"/>
        <end position="446"/>
    </location>
</feature>
<feature type="transmembrane region" description="Helical" evidence="6">
    <location>
        <begin position="135"/>
        <end position="159"/>
    </location>
</feature>
<dbReference type="PROSITE" id="PS50850">
    <property type="entry name" value="MFS"/>
    <property type="match status" value="1"/>
</dbReference>
<feature type="transmembrane region" description="Helical" evidence="6">
    <location>
        <begin position="262"/>
        <end position="287"/>
    </location>
</feature>
<keyword evidence="2" id="KW-0813">Transport</keyword>
<comment type="subcellular location">
    <subcellularLocation>
        <location evidence="1">Cell membrane</location>
        <topology evidence="1">Multi-pass membrane protein</topology>
    </subcellularLocation>
</comment>
<proteinExistence type="predicted"/>
<evidence type="ECO:0000256" key="5">
    <source>
        <dbReference type="ARBA" id="ARBA00023136"/>
    </source>
</evidence>
<dbReference type="AlphaFoldDB" id="A0A561DZ47"/>
<sequence>MKSLKWRINYTIAVIIILAAFEHIVIGLFPPLIQYIAKDLNVKIASLGFVSAANILVTSISSIYWGYLSGKYPQKKMLIIGTIIWSLSIFLTSFSNSYFQILFFQMVTGFGLGCIASIGFSVLTEYIPYQKRGLILSFWGMAQGLGGITGSILASLTTVNNSWRWPFEILGFIGLFVIFSFLFIQEPIRGGLETKPKELLKNTPPYNYNLEDKHVKFLILKGSNVFLFLQTFLMNIATGSLIWIPTLYIFKIMQQGYSMGTAVIVSGYLYAIFQLGGIASFYFGHLGDKIQRKTYKGRAYFTAFFVLITIPLYILLFFVPMTNLSLPNGDKNEFIILMSILKQIFINPWITLMFVLSLFASAAQSANTPNWMALLTDVNLPEHRGIAFSIANFCNSLGRTVGNAGVGILLGILSTRFNAPYSYIYTLSILQIFLIPSAFCYLKMSKNNVIDIKYVIKTLKERAGKV</sequence>
<dbReference type="Gene3D" id="1.20.1250.20">
    <property type="entry name" value="MFS general substrate transporter like domains"/>
    <property type="match status" value="1"/>
</dbReference>
<evidence type="ECO:0000259" key="7">
    <source>
        <dbReference type="PROSITE" id="PS50850"/>
    </source>
</evidence>
<dbReference type="PANTHER" id="PTHR23505:SF52">
    <property type="entry name" value="MAJOR FACILITATOR SUPERFAMILY PROTEIN"/>
    <property type="match status" value="1"/>
</dbReference>
<evidence type="ECO:0000256" key="3">
    <source>
        <dbReference type="ARBA" id="ARBA00022692"/>
    </source>
</evidence>
<gene>
    <name evidence="8" type="ORF">FB550_101670</name>
</gene>
<feature type="transmembrane region" description="Helical" evidence="6">
    <location>
        <begin position="334"/>
        <end position="359"/>
    </location>
</feature>
<evidence type="ECO:0000256" key="4">
    <source>
        <dbReference type="ARBA" id="ARBA00022989"/>
    </source>
</evidence>
<dbReference type="Pfam" id="PF07690">
    <property type="entry name" value="MFS_1"/>
    <property type="match status" value="1"/>
</dbReference>
<dbReference type="GO" id="GO:0005886">
    <property type="term" value="C:plasma membrane"/>
    <property type="evidence" value="ECO:0007669"/>
    <property type="project" value="UniProtKB-SubCell"/>
</dbReference>
<feature type="transmembrane region" description="Helical" evidence="6">
    <location>
        <begin position="12"/>
        <end position="32"/>
    </location>
</feature>
<dbReference type="PANTHER" id="PTHR23505">
    <property type="entry name" value="SPINSTER"/>
    <property type="match status" value="1"/>
</dbReference>
<feature type="transmembrane region" description="Helical" evidence="6">
    <location>
        <begin position="44"/>
        <end position="65"/>
    </location>
</feature>
<comment type="caution">
    <text evidence="8">The sequence shown here is derived from an EMBL/GenBank/DDBJ whole genome shotgun (WGS) entry which is preliminary data.</text>
</comment>
<evidence type="ECO:0000256" key="2">
    <source>
        <dbReference type="ARBA" id="ARBA00022448"/>
    </source>
</evidence>
<evidence type="ECO:0000256" key="6">
    <source>
        <dbReference type="SAM" id="Phobius"/>
    </source>
</evidence>
<feature type="transmembrane region" description="Helical" evidence="6">
    <location>
        <begin position="225"/>
        <end position="250"/>
    </location>
</feature>
<dbReference type="InterPro" id="IPR011701">
    <property type="entry name" value="MFS"/>
</dbReference>
<dbReference type="InterPro" id="IPR044770">
    <property type="entry name" value="MFS_spinster-like"/>
</dbReference>
<keyword evidence="9" id="KW-1185">Reference proteome</keyword>
<dbReference type="InterPro" id="IPR036259">
    <property type="entry name" value="MFS_trans_sf"/>
</dbReference>
<feature type="transmembrane region" description="Helical" evidence="6">
    <location>
        <begin position="423"/>
        <end position="442"/>
    </location>
</feature>
<dbReference type="RefSeq" id="WP_186446339.1">
    <property type="nucleotide sequence ID" value="NZ_VIVN01000001.1"/>
</dbReference>
<dbReference type="EMBL" id="VIVN01000001">
    <property type="protein sequence ID" value="TWE08643.1"/>
    <property type="molecule type" value="Genomic_DNA"/>
</dbReference>
<feature type="transmembrane region" description="Helical" evidence="6">
    <location>
        <begin position="77"/>
        <end position="95"/>
    </location>
</feature>
<dbReference type="Proteomes" id="UP000319671">
    <property type="component" value="Unassembled WGS sequence"/>
</dbReference>